<feature type="non-terminal residue" evidence="1">
    <location>
        <position position="1"/>
    </location>
</feature>
<gene>
    <name evidence="1" type="ORF">FCALED_LOCUS16845</name>
</gene>
<protein>
    <submittedName>
        <fullName evidence="1">12560_t:CDS:1</fullName>
    </submittedName>
</protein>
<reference evidence="1" key="1">
    <citation type="submission" date="2021-06" db="EMBL/GenBank/DDBJ databases">
        <authorList>
            <person name="Kallberg Y."/>
            <person name="Tangrot J."/>
            <person name="Rosling A."/>
        </authorList>
    </citation>
    <scope>NUCLEOTIDE SEQUENCE</scope>
    <source>
        <strain evidence="1">UK204</strain>
    </source>
</reference>
<dbReference type="OrthoDB" id="10044727at2759"/>
<dbReference type="AlphaFoldDB" id="A0A9N9J2R0"/>
<evidence type="ECO:0000313" key="2">
    <source>
        <dbReference type="Proteomes" id="UP000789570"/>
    </source>
</evidence>
<name>A0A9N9J2R0_9GLOM</name>
<sequence>LIHQAILIFEVLHPGCIRVFCFNQSTNHNAIAADTLIASRMNMNSQMKQLTIHNSWYVNEYSNKIEH</sequence>
<comment type="caution">
    <text evidence="1">The sequence shown here is derived from an EMBL/GenBank/DDBJ whole genome shotgun (WGS) entry which is preliminary data.</text>
</comment>
<proteinExistence type="predicted"/>
<organism evidence="1 2">
    <name type="scientific">Funneliformis caledonium</name>
    <dbReference type="NCBI Taxonomy" id="1117310"/>
    <lineage>
        <taxon>Eukaryota</taxon>
        <taxon>Fungi</taxon>
        <taxon>Fungi incertae sedis</taxon>
        <taxon>Mucoromycota</taxon>
        <taxon>Glomeromycotina</taxon>
        <taxon>Glomeromycetes</taxon>
        <taxon>Glomerales</taxon>
        <taxon>Glomeraceae</taxon>
        <taxon>Funneliformis</taxon>
    </lineage>
</organism>
<accession>A0A9N9J2R0</accession>
<dbReference type="Proteomes" id="UP000789570">
    <property type="component" value="Unassembled WGS sequence"/>
</dbReference>
<dbReference type="EMBL" id="CAJVPQ010021955">
    <property type="protein sequence ID" value="CAG8759625.1"/>
    <property type="molecule type" value="Genomic_DNA"/>
</dbReference>
<keyword evidence="2" id="KW-1185">Reference proteome</keyword>
<evidence type="ECO:0000313" key="1">
    <source>
        <dbReference type="EMBL" id="CAG8759625.1"/>
    </source>
</evidence>